<keyword evidence="3" id="KW-1185">Reference proteome</keyword>
<dbReference type="Gene3D" id="3.30.70.1430">
    <property type="entry name" value="Multidrug efflux transporter AcrB pore domain"/>
    <property type="match status" value="2"/>
</dbReference>
<feature type="transmembrane region" description="Helical" evidence="1">
    <location>
        <begin position="896"/>
        <end position="915"/>
    </location>
</feature>
<feature type="transmembrane region" description="Helical" evidence="1">
    <location>
        <begin position="386"/>
        <end position="406"/>
    </location>
</feature>
<reference evidence="2 3" key="1">
    <citation type="submission" date="2020-08" db="EMBL/GenBank/DDBJ databases">
        <title>Functional genomics of gut bacteria from endangered species of beetles.</title>
        <authorList>
            <person name="Carlos-Shanley C."/>
        </authorList>
    </citation>
    <scope>NUCLEOTIDE SEQUENCE [LARGE SCALE GENOMIC DNA]</scope>
    <source>
        <strain evidence="2 3">S00198</strain>
    </source>
</reference>
<dbReference type="PANTHER" id="PTHR32063">
    <property type="match status" value="1"/>
</dbReference>
<dbReference type="SUPFAM" id="SSF82693">
    <property type="entry name" value="Multidrug efflux transporter AcrB pore domain, PN1, PN2, PC1 and PC2 subdomains"/>
    <property type="match status" value="3"/>
</dbReference>
<dbReference type="Gene3D" id="3.30.70.1440">
    <property type="entry name" value="Multidrug efflux transporter AcrB pore domain"/>
    <property type="match status" value="1"/>
</dbReference>
<protein>
    <submittedName>
        <fullName evidence="2">Multidrug efflux pump subunit AcrB</fullName>
    </submittedName>
</protein>
<feature type="transmembrane region" description="Helical" evidence="1">
    <location>
        <begin position="997"/>
        <end position="1016"/>
    </location>
</feature>
<evidence type="ECO:0000256" key="1">
    <source>
        <dbReference type="SAM" id="Phobius"/>
    </source>
</evidence>
<feature type="transmembrane region" description="Helical" evidence="1">
    <location>
        <begin position="344"/>
        <end position="365"/>
    </location>
</feature>
<keyword evidence="1" id="KW-0472">Membrane</keyword>
<dbReference type="PRINTS" id="PR00702">
    <property type="entry name" value="ACRIFLAVINRP"/>
</dbReference>
<dbReference type="GO" id="GO:0005886">
    <property type="term" value="C:plasma membrane"/>
    <property type="evidence" value="ECO:0007669"/>
    <property type="project" value="TreeGrafter"/>
</dbReference>
<dbReference type="SUPFAM" id="SSF82714">
    <property type="entry name" value="Multidrug efflux transporter AcrB TolC docking domain, DN and DC subdomains"/>
    <property type="match status" value="2"/>
</dbReference>
<evidence type="ECO:0000313" key="3">
    <source>
        <dbReference type="Proteomes" id="UP000575083"/>
    </source>
</evidence>
<dbReference type="Proteomes" id="UP000575083">
    <property type="component" value="Unassembled WGS sequence"/>
</dbReference>
<dbReference type="PANTHER" id="PTHR32063:SF18">
    <property type="entry name" value="CATION EFFLUX SYSTEM PROTEIN"/>
    <property type="match status" value="1"/>
</dbReference>
<dbReference type="InterPro" id="IPR027463">
    <property type="entry name" value="AcrB_DN_DC_subdom"/>
</dbReference>
<accession>A0A7X0PI29</accession>
<feature type="transmembrane region" description="Helical" evidence="1">
    <location>
        <begin position="1022"/>
        <end position="1047"/>
    </location>
</feature>
<feature type="transmembrane region" description="Helical" evidence="1">
    <location>
        <begin position="21"/>
        <end position="41"/>
    </location>
</feature>
<dbReference type="Gene3D" id="3.30.2090.10">
    <property type="entry name" value="Multidrug efflux transporter AcrB TolC docking domain, DN and DC subdomains"/>
    <property type="match status" value="2"/>
</dbReference>
<keyword evidence="1" id="KW-1133">Transmembrane helix</keyword>
<organism evidence="2 3">
    <name type="scientific">Acidovorax soli</name>
    <dbReference type="NCBI Taxonomy" id="592050"/>
    <lineage>
        <taxon>Bacteria</taxon>
        <taxon>Pseudomonadati</taxon>
        <taxon>Pseudomonadota</taxon>
        <taxon>Betaproteobacteria</taxon>
        <taxon>Burkholderiales</taxon>
        <taxon>Comamonadaceae</taxon>
        <taxon>Acidovorax</taxon>
    </lineage>
</organism>
<dbReference type="Gene3D" id="1.20.1640.10">
    <property type="entry name" value="Multidrug efflux transporter AcrB transmembrane domain"/>
    <property type="match status" value="2"/>
</dbReference>
<feature type="transmembrane region" description="Helical" evidence="1">
    <location>
        <begin position="418"/>
        <end position="440"/>
    </location>
</feature>
<dbReference type="GO" id="GO:0042910">
    <property type="term" value="F:xenobiotic transmembrane transporter activity"/>
    <property type="evidence" value="ECO:0007669"/>
    <property type="project" value="TreeGrafter"/>
</dbReference>
<dbReference type="AlphaFoldDB" id="A0A7X0PI29"/>
<dbReference type="EMBL" id="JACHLK010000010">
    <property type="protein sequence ID" value="MBB6561937.1"/>
    <property type="molecule type" value="Genomic_DNA"/>
</dbReference>
<feature type="transmembrane region" description="Helical" evidence="1">
    <location>
        <begin position="487"/>
        <end position="508"/>
    </location>
</feature>
<proteinExistence type="predicted"/>
<comment type="caution">
    <text evidence="2">The sequence shown here is derived from an EMBL/GenBank/DDBJ whole genome shotgun (WGS) entry which is preliminary data.</text>
</comment>
<dbReference type="RefSeq" id="WP_184861470.1">
    <property type="nucleotide sequence ID" value="NZ_JACHLK010000010.1"/>
</dbReference>
<keyword evidence="1" id="KW-0812">Transmembrane</keyword>
<dbReference type="InterPro" id="IPR001036">
    <property type="entry name" value="Acrflvin-R"/>
</dbReference>
<gene>
    <name evidence="2" type="ORF">HNP48_004639</name>
</gene>
<name>A0A7X0PI29_9BURK</name>
<dbReference type="SUPFAM" id="SSF82866">
    <property type="entry name" value="Multidrug efflux transporter AcrB transmembrane domain"/>
    <property type="match status" value="2"/>
</dbReference>
<feature type="transmembrane region" description="Helical" evidence="1">
    <location>
        <begin position="452"/>
        <end position="475"/>
    </location>
</feature>
<dbReference type="Gene3D" id="3.30.70.1320">
    <property type="entry name" value="Multidrug efflux transporter AcrB pore domain like"/>
    <property type="match status" value="1"/>
</dbReference>
<feature type="transmembrane region" description="Helical" evidence="1">
    <location>
        <begin position="922"/>
        <end position="942"/>
    </location>
</feature>
<dbReference type="Pfam" id="PF00873">
    <property type="entry name" value="ACR_tran"/>
    <property type="match status" value="1"/>
</dbReference>
<evidence type="ECO:0000313" key="2">
    <source>
        <dbReference type="EMBL" id="MBB6561937.1"/>
    </source>
</evidence>
<feature type="transmembrane region" description="Helical" evidence="1">
    <location>
        <begin position="948"/>
        <end position="969"/>
    </location>
</feature>
<sequence length="1061" mass="116192">MSQIQPKEGFNLSKWALDHPALTRYLMVVLMLLGFAAYFQLGQDEDPPFTFRAMVVRTYWPGATAQQVAEQVTDKLERTLQEVPYADKIRSYSKPGESQIIFQIKDSSKPGEVANVWYTVRKKIGDMRYTLPAGIQGPFFNDDFGDVYGVIYALESEGFSYAELKTFADDVRQQLLRVPDVAKVEQFGVQDEKLFIEISQKRLSQLGLDMNQVLAQLGQQNAVEGAGAVQTPLDQVQVRVAGQFNAVEDLAAMPIRGPSGAQLRLGDIAEIKRGYVDPVAVKVRHQGKEVIALGVSMTKGGDIIALGKALHAATDRIGSLLPAGVKLVNVQDQPKAVATSVNEFVKVLIEAVVIVLAVSFISLGFHKRPGKNPLWKRWYIDPRPGLVVGITIPMVLAVTFLGMWYWNIGLHKISLGSLIIALGLLVDDAIIAVEMMVLKLEEGYDKVRAATFAYELTAMPMLTGTLITAVGFLPIGIAKSTTGEYTFAIFAVTVIALVLSWIVSVYFVPYLGTLLLKVPAHVAHAQEHHGVEAGGHEVFDSPFYNLFRRLVTWCVRHRWITIALTVGTFGLGIFGMGKVQQQFFPDSSRPEIIVDVWFPEGTSFAGNEEVTKRVEARLLAEPGVNTVSTWVGSGVPRFYLPLDQVFPQSNVSQFIVVPQDLKLRESLRIKLPALLAQEFPEVRGRVKLLPNGPPVPYPVQFRVVGPDPLALRGHADEVKAALRENPQMRGVNDNWNESVKVLRLEVDQAKARALGVTSQSIAQASKTILSGTTVGQFREGDKLIDIQLRQPLDERNAITDIANAYLPTASGKSIPLTQIAKPVFTWEPGVMWRENRDYAITVQGDVSEGVQGATVTAQLLPGLQAIEKKWRDAGQGAYRIEVAGAVEESSKGSASIAAGLPIMLFITFTLLMLQLHSFSRAMLVFLTGPLGLAGVAGALILLNRPFGFVALLGVIALMGMIQRNSVILIDQIEQDRAKGVPAWDAIVESAVRRLRPIVLTAAAAVLAMIPLSRSVFWGPMAVAIMGGLIVATVLTLLALPAMYAAWFRVKRPEDERRMTAA</sequence>